<dbReference type="eggNOG" id="KOG2261">
    <property type="taxonomic scope" value="Eukaryota"/>
</dbReference>
<dbReference type="VEuPathDB" id="FungiDB:F503_07433"/>
<dbReference type="InterPro" id="IPR019542">
    <property type="entry name" value="Enhancer_polycomb-like_N"/>
</dbReference>
<evidence type="ECO:0000256" key="8">
    <source>
        <dbReference type="SAM" id="MobiDB-lite"/>
    </source>
</evidence>
<dbReference type="EMBL" id="KE148147">
    <property type="protein sequence ID" value="EPE09657.1"/>
    <property type="molecule type" value="Genomic_DNA"/>
</dbReference>
<dbReference type="GO" id="GO:0005634">
    <property type="term" value="C:nucleus"/>
    <property type="evidence" value="ECO:0007669"/>
    <property type="project" value="UniProtKB-SubCell"/>
</dbReference>
<feature type="compositionally biased region" description="Pro residues" evidence="8">
    <location>
        <begin position="569"/>
        <end position="583"/>
    </location>
</feature>
<evidence type="ECO:0000256" key="7">
    <source>
        <dbReference type="RuleBase" id="RU361124"/>
    </source>
</evidence>
<evidence type="ECO:0000313" key="10">
    <source>
        <dbReference type="EMBL" id="EPE09657.1"/>
    </source>
</evidence>
<evidence type="ECO:0000259" key="9">
    <source>
        <dbReference type="Pfam" id="PF10513"/>
    </source>
</evidence>
<accession>S3C9X8</accession>
<evidence type="ECO:0000256" key="3">
    <source>
        <dbReference type="ARBA" id="ARBA00023015"/>
    </source>
</evidence>
<comment type="subcellular location">
    <subcellularLocation>
        <location evidence="1 7">Nucleus</location>
    </subcellularLocation>
</comment>
<organism evidence="10 11">
    <name type="scientific">Ophiostoma piceae (strain UAMH 11346)</name>
    <name type="common">Sap stain fungus</name>
    <dbReference type="NCBI Taxonomy" id="1262450"/>
    <lineage>
        <taxon>Eukaryota</taxon>
        <taxon>Fungi</taxon>
        <taxon>Dikarya</taxon>
        <taxon>Ascomycota</taxon>
        <taxon>Pezizomycotina</taxon>
        <taxon>Sordariomycetes</taxon>
        <taxon>Sordariomycetidae</taxon>
        <taxon>Ophiostomatales</taxon>
        <taxon>Ophiostomataceae</taxon>
        <taxon>Ophiostoma</taxon>
    </lineage>
</organism>
<dbReference type="GO" id="GO:0035267">
    <property type="term" value="C:NuA4 histone acetyltransferase complex"/>
    <property type="evidence" value="ECO:0007669"/>
    <property type="project" value="InterPro"/>
</dbReference>
<evidence type="ECO:0000256" key="5">
    <source>
        <dbReference type="ARBA" id="ARBA00023242"/>
    </source>
</evidence>
<gene>
    <name evidence="10" type="ORF">F503_07433</name>
</gene>
<evidence type="ECO:0000256" key="4">
    <source>
        <dbReference type="ARBA" id="ARBA00023163"/>
    </source>
</evidence>
<dbReference type="Pfam" id="PF10513">
    <property type="entry name" value="EPL1"/>
    <property type="match status" value="1"/>
</dbReference>
<dbReference type="GO" id="GO:0006357">
    <property type="term" value="P:regulation of transcription by RNA polymerase II"/>
    <property type="evidence" value="ECO:0007669"/>
    <property type="project" value="InterPro"/>
</dbReference>
<sequence length="583" mass="66637">MATRKVRYKKLSIKTALPVLREDQVDPSEYEALTTETQIATGVDQGEENEYHLQVALQGAATATSVKEIPVPPPMESDINYDALYSRRFAQPVNYIRFSQTVEECIGCQYDMTEDDDEYLKAYNQKRSAKDRLSEDDFEYIMEVFEDTASVATPFASVDKTVVPYDHMVGGLHELQMPKIMIHAKETYEYWKQRRTDTGGALHPSLKFETHQETDEMDPFVCFRRREVRQTRKTRARDMQSADKLKKLRQELETGRQLVILSHQREITKRDLLSIDRAVFEQRAKLKQMKVRLGIKVDDEDLVHQKPQKKKAPELSLAQRTAAGAQVRATARPESRQPDMDLVQLVDTLKERENEMRADVIKRIENHRRWNENHVDLTSESLKPVKDWSEGAGFRPATTQYLMTPPASESSRDDEPMAMELDEPEMPHSNAVFQFKGMPSVENDTPAPGMQFRRRIGRLNRLWIDRKRIMPSPSPEPPSFFGEAMQEDTASDRWKYDEDSDDEPEVYRIDPYDSLALKFRSSIPLSFANPMRRPDVPPNGGQRPNGVAGQQVRPAILQRPPGQPGTAVPVPPAAAPTVPPTAS</sequence>
<keyword evidence="4 7" id="KW-0804">Transcription</keyword>
<dbReference type="InterPro" id="IPR024943">
    <property type="entry name" value="Enhancer_polycomb"/>
</dbReference>
<comment type="similarity">
    <text evidence="2 7">Belongs to the enhancer of polycomb family.</text>
</comment>
<reference evidence="10 11" key="1">
    <citation type="journal article" date="2013" name="BMC Genomics">
        <title>The genome and transcriptome of the pine saprophyte Ophiostoma piceae, and a comparison with the bark beetle-associated pine pathogen Grosmannia clavigera.</title>
        <authorList>
            <person name="Haridas S."/>
            <person name="Wang Y."/>
            <person name="Lim L."/>
            <person name="Massoumi Alamouti S."/>
            <person name="Jackman S."/>
            <person name="Docking R."/>
            <person name="Robertson G."/>
            <person name="Birol I."/>
            <person name="Bohlmann J."/>
            <person name="Breuil C."/>
        </authorList>
    </citation>
    <scope>NUCLEOTIDE SEQUENCE [LARGE SCALE GENOMIC DNA]</scope>
    <source>
        <strain evidence="10 11">UAMH 11346</strain>
    </source>
</reference>
<dbReference type="AlphaFoldDB" id="S3C9X8"/>
<dbReference type="OrthoDB" id="435275at2759"/>
<comment type="function">
    <text evidence="6">Component of the NuA4 histone acetyltransferase complex which is involved in transcriptional activation of selected genes principally by acetylation of nucleosomal histone H4 and H2A. The NuA4 complex is also involved in DNA repair. Involved in gene silencing by neighboring heterochromatin, blockage of the silencing spreading along the chromosome, and required for cell cycle progression through G2/M.</text>
</comment>
<evidence type="ECO:0000313" key="11">
    <source>
        <dbReference type="Proteomes" id="UP000016923"/>
    </source>
</evidence>
<proteinExistence type="inferred from homology"/>
<name>S3C9X8_OPHP1</name>
<feature type="region of interest" description="Disordered" evidence="8">
    <location>
        <begin position="468"/>
        <end position="505"/>
    </location>
</feature>
<protein>
    <recommendedName>
        <fullName evidence="7">Enhancer of polycomb-like protein</fullName>
    </recommendedName>
</protein>
<dbReference type="HOGENOM" id="CLU_010580_1_0_1"/>
<keyword evidence="3 7" id="KW-0805">Transcription regulation</keyword>
<dbReference type="Proteomes" id="UP000016923">
    <property type="component" value="Unassembled WGS sequence"/>
</dbReference>
<dbReference type="OMA" id="HIKWNEG"/>
<feature type="region of interest" description="Disordered" evidence="8">
    <location>
        <begin position="526"/>
        <end position="583"/>
    </location>
</feature>
<evidence type="ECO:0000256" key="6">
    <source>
        <dbReference type="ARBA" id="ARBA00025513"/>
    </source>
</evidence>
<keyword evidence="5 7" id="KW-0539">Nucleus</keyword>
<dbReference type="STRING" id="1262450.S3C9X8"/>
<evidence type="ECO:0000256" key="1">
    <source>
        <dbReference type="ARBA" id="ARBA00004123"/>
    </source>
</evidence>
<dbReference type="PANTHER" id="PTHR14898">
    <property type="entry name" value="ENHANCER OF POLYCOMB"/>
    <property type="match status" value="1"/>
</dbReference>
<evidence type="ECO:0000256" key="2">
    <source>
        <dbReference type="ARBA" id="ARBA00008035"/>
    </source>
</evidence>
<feature type="domain" description="Enhancer of polycomb-like N-terminal" evidence="9">
    <location>
        <begin position="7"/>
        <end position="147"/>
    </location>
</feature>
<keyword evidence="11" id="KW-1185">Reference proteome</keyword>